<dbReference type="Pfam" id="PF19053">
    <property type="entry name" value="EccD"/>
    <property type="match status" value="1"/>
</dbReference>
<dbReference type="RefSeq" id="WP_281368889.1">
    <property type="nucleotide sequence ID" value="NZ_BAABJB010000045.1"/>
</dbReference>
<dbReference type="PIRSF" id="PIRSF017804">
    <property type="entry name" value="Secretion_EccD1"/>
    <property type="match status" value="1"/>
</dbReference>
<reference evidence="9 10" key="2">
    <citation type="submission" date="2020-03" db="EMBL/GenBank/DDBJ databases">
        <authorList>
            <person name="Ichikawa N."/>
            <person name="Kimura A."/>
            <person name="Kitahashi Y."/>
            <person name="Uohara A."/>
        </authorList>
    </citation>
    <scope>NUCLEOTIDE SEQUENCE [LARGE SCALE GENOMIC DNA]</scope>
    <source>
        <strain evidence="9 10">NBRC 108638</strain>
    </source>
</reference>
<feature type="domain" description="EccD-like transmembrane" evidence="8">
    <location>
        <begin position="136"/>
        <end position="479"/>
    </location>
</feature>
<comment type="similarity">
    <text evidence="2">Belongs to the EccD/Snm4 family.</text>
</comment>
<reference evidence="9 10" key="1">
    <citation type="submission" date="2020-03" db="EMBL/GenBank/DDBJ databases">
        <title>Whole genome shotgun sequence of Phytohabitans rumicis NBRC 108638.</title>
        <authorList>
            <person name="Komaki H."/>
            <person name="Tamura T."/>
        </authorList>
    </citation>
    <scope>NUCLEOTIDE SEQUENCE [LARGE SCALE GENOMIC DNA]</scope>
    <source>
        <strain evidence="9 10">NBRC 108638</strain>
    </source>
</reference>
<gene>
    <name evidence="9" type="ORF">Prum_023810</name>
</gene>
<keyword evidence="6 7" id="KW-0472">Membrane</keyword>
<organism evidence="9 10">
    <name type="scientific">Phytohabitans rumicis</name>
    <dbReference type="NCBI Taxonomy" id="1076125"/>
    <lineage>
        <taxon>Bacteria</taxon>
        <taxon>Bacillati</taxon>
        <taxon>Actinomycetota</taxon>
        <taxon>Actinomycetes</taxon>
        <taxon>Micromonosporales</taxon>
        <taxon>Micromonosporaceae</taxon>
    </lineage>
</organism>
<dbReference type="GO" id="GO:0005886">
    <property type="term" value="C:plasma membrane"/>
    <property type="evidence" value="ECO:0007669"/>
    <property type="project" value="UniProtKB-SubCell"/>
</dbReference>
<sequence length="485" mass="49024">MLGWARYRAGDGEVTSVTAPGGLSLARVTVAAPKRRMDVALPDNLIVAELLPHLLRHAGDDLGDTGERHGGWVLRRATGAILEPTRNLSVQGVRDGELLHLAPRRDDWPELAYDDVVEVIASGARRAGHSWGEAATRRCGLAVTSAILGAGLVVLVMSGPSWPGPAGVALGVATVLAVLGILLSRALSDAGAGAVVAASGLPYAFAGGALLAAPSDIALSRLGSPSLLLGSAALLVFSIIGYAGVAAVQRLFMAGLATSLAGLLGALICFAGASPAGAAAVTLTTVIGLLPSYPLISSSLGRLPVPELPDRPEAILEDRPVPKRSDVFAAVARATELLTGLNLAAAVTGVVTIAFLVAEDGTTAGNLLVFSAAVAMLLRARLFALPQQRVPLLVSGIIGLGLLLFSFAVDADSAGGRLLVLAVVVVVAAAVLAAGLVYSRRSPSPYLGRAADIIDVLAIMALIPLACGVIGLFGAIQGLFASIGG</sequence>
<keyword evidence="5 7" id="KW-1133">Transmembrane helix</keyword>
<feature type="transmembrane region" description="Helical" evidence="7">
    <location>
        <begin position="279"/>
        <end position="296"/>
    </location>
</feature>
<name>A0A6V8L288_9ACTN</name>
<dbReference type="EMBL" id="BLPG01000001">
    <property type="protein sequence ID" value="GFJ88739.1"/>
    <property type="molecule type" value="Genomic_DNA"/>
</dbReference>
<feature type="transmembrane region" description="Helical" evidence="7">
    <location>
        <begin position="190"/>
        <end position="213"/>
    </location>
</feature>
<protein>
    <submittedName>
        <fullName evidence="9">Type VII secretion integral membrane protein EccD</fullName>
    </submittedName>
</protein>
<evidence type="ECO:0000313" key="9">
    <source>
        <dbReference type="EMBL" id="GFJ88739.1"/>
    </source>
</evidence>
<dbReference type="InterPro" id="IPR024962">
    <property type="entry name" value="YukD-like"/>
</dbReference>
<dbReference type="Pfam" id="PF08817">
    <property type="entry name" value="YukD"/>
    <property type="match status" value="1"/>
</dbReference>
<dbReference type="InterPro" id="IPR044049">
    <property type="entry name" value="EccD_transm"/>
</dbReference>
<feature type="transmembrane region" description="Helical" evidence="7">
    <location>
        <begin position="364"/>
        <end position="383"/>
    </location>
</feature>
<evidence type="ECO:0000259" key="8">
    <source>
        <dbReference type="Pfam" id="PF19053"/>
    </source>
</evidence>
<evidence type="ECO:0000256" key="6">
    <source>
        <dbReference type="ARBA" id="ARBA00023136"/>
    </source>
</evidence>
<dbReference type="Gene3D" id="3.10.20.90">
    <property type="entry name" value="Phosphatidylinositol 3-kinase Catalytic Subunit, Chain A, domain 1"/>
    <property type="match status" value="1"/>
</dbReference>
<keyword evidence="10" id="KW-1185">Reference proteome</keyword>
<feature type="transmembrane region" description="Helical" evidence="7">
    <location>
        <begin position="252"/>
        <end position="273"/>
    </location>
</feature>
<evidence type="ECO:0000256" key="3">
    <source>
        <dbReference type="ARBA" id="ARBA00022475"/>
    </source>
</evidence>
<keyword evidence="4 7" id="KW-0812">Transmembrane</keyword>
<feature type="transmembrane region" description="Helical" evidence="7">
    <location>
        <begin position="139"/>
        <end position="158"/>
    </location>
</feature>
<feature type="transmembrane region" description="Helical" evidence="7">
    <location>
        <begin position="337"/>
        <end position="358"/>
    </location>
</feature>
<evidence type="ECO:0000256" key="2">
    <source>
        <dbReference type="ARBA" id="ARBA00006162"/>
    </source>
</evidence>
<comment type="caution">
    <text evidence="9">The sequence shown here is derived from an EMBL/GenBank/DDBJ whole genome shotgun (WGS) entry which is preliminary data.</text>
</comment>
<dbReference type="Proteomes" id="UP000482960">
    <property type="component" value="Unassembled WGS sequence"/>
</dbReference>
<feature type="transmembrane region" description="Helical" evidence="7">
    <location>
        <begin position="225"/>
        <end position="245"/>
    </location>
</feature>
<feature type="transmembrane region" description="Helical" evidence="7">
    <location>
        <begin position="450"/>
        <end position="476"/>
    </location>
</feature>
<evidence type="ECO:0000313" key="10">
    <source>
        <dbReference type="Proteomes" id="UP000482960"/>
    </source>
</evidence>
<dbReference type="InterPro" id="IPR006707">
    <property type="entry name" value="T7SS_EccD"/>
</dbReference>
<evidence type="ECO:0000256" key="1">
    <source>
        <dbReference type="ARBA" id="ARBA00004651"/>
    </source>
</evidence>
<feature type="transmembrane region" description="Helical" evidence="7">
    <location>
        <begin position="390"/>
        <end position="409"/>
    </location>
</feature>
<feature type="transmembrane region" description="Helical" evidence="7">
    <location>
        <begin position="164"/>
        <end position="183"/>
    </location>
</feature>
<proteinExistence type="inferred from homology"/>
<keyword evidence="3" id="KW-1003">Cell membrane</keyword>
<dbReference type="NCBIfam" id="TIGR03920">
    <property type="entry name" value="T7SS_EccD"/>
    <property type="match status" value="1"/>
</dbReference>
<evidence type="ECO:0000256" key="5">
    <source>
        <dbReference type="ARBA" id="ARBA00022989"/>
    </source>
</evidence>
<accession>A0A6V8L288</accession>
<evidence type="ECO:0000256" key="4">
    <source>
        <dbReference type="ARBA" id="ARBA00022692"/>
    </source>
</evidence>
<evidence type="ECO:0000256" key="7">
    <source>
        <dbReference type="SAM" id="Phobius"/>
    </source>
</evidence>
<comment type="subcellular location">
    <subcellularLocation>
        <location evidence="1">Cell membrane</location>
        <topology evidence="1">Multi-pass membrane protein</topology>
    </subcellularLocation>
</comment>
<dbReference type="AlphaFoldDB" id="A0A6V8L288"/>
<feature type="transmembrane region" description="Helical" evidence="7">
    <location>
        <begin position="415"/>
        <end position="438"/>
    </location>
</feature>